<evidence type="ECO:0000256" key="6">
    <source>
        <dbReference type="ARBA" id="ARBA00023315"/>
    </source>
</evidence>
<reference evidence="7 8" key="1">
    <citation type="submission" date="2016-10" db="EMBL/GenBank/DDBJ databases">
        <authorList>
            <person name="de Groot N.N."/>
        </authorList>
    </citation>
    <scope>NUCLEOTIDE SEQUENCE [LARGE SCALE GENOMIC DNA]</scope>
    <source>
        <strain evidence="7 8">DSM 22012</strain>
    </source>
</reference>
<dbReference type="InterPro" id="IPR004960">
    <property type="entry name" value="LipA_acyltrans"/>
</dbReference>
<dbReference type="Proteomes" id="UP000236745">
    <property type="component" value="Unassembled WGS sequence"/>
</dbReference>
<name>A0A1H6DIL0_9GAMM</name>
<keyword evidence="8" id="KW-1185">Reference proteome</keyword>
<dbReference type="PANTHER" id="PTHR30606:SF10">
    <property type="entry name" value="PHOSPHATIDYLINOSITOL MANNOSIDE ACYLTRANSFERASE"/>
    <property type="match status" value="1"/>
</dbReference>
<dbReference type="PANTHER" id="PTHR30606">
    <property type="entry name" value="LIPID A BIOSYNTHESIS LAUROYL ACYLTRANSFERASE"/>
    <property type="match status" value="1"/>
</dbReference>
<evidence type="ECO:0000256" key="1">
    <source>
        <dbReference type="ARBA" id="ARBA00004533"/>
    </source>
</evidence>
<evidence type="ECO:0000256" key="3">
    <source>
        <dbReference type="ARBA" id="ARBA00022519"/>
    </source>
</evidence>
<evidence type="ECO:0000313" key="8">
    <source>
        <dbReference type="Proteomes" id="UP000236745"/>
    </source>
</evidence>
<sequence>MRLIALLPLGVAQWLGRFMGRWIYRQGDSQRLYANTRINLELCFPEMPEAERDKLAKKSLENTGCSLAEMGVSWIWSPERVLKKVKSVVGEELIADELNNGRGILLIAPHLGNWEVMNLYLSRRYPVTAMYKPPRQKKFDELILKRRARLGSKMAPADTRGVRMLIKALRGGEIVGVLPDQEPDRDAGVFVPFFGQPALTMKLFPQLAAQTGVAVICGYAQRLDNGEGFELRFSRAEAGVNSKDVNEAAAAMNRSIERCVHECPAQYQWEYKRFHSREDGSDNPYRLPRR</sequence>
<protein>
    <submittedName>
        <fullName evidence="7">KDO2-lipid IV(A) lauroyltransferase</fullName>
    </submittedName>
</protein>
<keyword evidence="2" id="KW-1003">Cell membrane</keyword>
<dbReference type="Pfam" id="PF03279">
    <property type="entry name" value="Lip_A_acyltrans"/>
    <property type="match status" value="1"/>
</dbReference>
<keyword evidence="3" id="KW-0997">Cell inner membrane</keyword>
<evidence type="ECO:0000313" key="7">
    <source>
        <dbReference type="EMBL" id="SEG84446.1"/>
    </source>
</evidence>
<evidence type="ECO:0000256" key="5">
    <source>
        <dbReference type="ARBA" id="ARBA00023136"/>
    </source>
</evidence>
<organism evidence="7 8">
    <name type="scientific">Marinobacterium lutimaris</name>
    <dbReference type="NCBI Taxonomy" id="568106"/>
    <lineage>
        <taxon>Bacteria</taxon>
        <taxon>Pseudomonadati</taxon>
        <taxon>Pseudomonadota</taxon>
        <taxon>Gammaproteobacteria</taxon>
        <taxon>Oceanospirillales</taxon>
        <taxon>Oceanospirillaceae</taxon>
        <taxon>Marinobacterium</taxon>
    </lineage>
</organism>
<accession>A0A1H6DIL0</accession>
<keyword evidence="5" id="KW-0472">Membrane</keyword>
<evidence type="ECO:0000256" key="2">
    <source>
        <dbReference type="ARBA" id="ARBA00022475"/>
    </source>
</evidence>
<gene>
    <name evidence="7" type="ORF">SAMN05444390_106136</name>
</gene>
<dbReference type="CDD" id="cd07984">
    <property type="entry name" value="LPLAT_LABLAT-like"/>
    <property type="match status" value="1"/>
</dbReference>
<dbReference type="AlphaFoldDB" id="A0A1H6DIL0"/>
<dbReference type="PIRSF" id="PIRSF026649">
    <property type="entry name" value="MsbB"/>
    <property type="match status" value="1"/>
</dbReference>
<dbReference type="EMBL" id="FNVQ01000006">
    <property type="protein sequence ID" value="SEG84446.1"/>
    <property type="molecule type" value="Genomic_DNA"/>
</dbReference>
<dbReference type="GO" id="GO:0016746">
    <property type="term" value="F:acyltransferase activity"/>
    <property type="evidence" value="ECO:0007669"/>
    <property type="project" value="UniProtKB-KW"/>
</dbReference>
<dbReference type="GO" id="GO:0005886">
    <property type="term" value="C:plasma membrane"/>
    <property type="evidence" value="ECO:0007669"/>
    <property type="project" value="UniProtKB-SubCell"/>
</dbReference>
<keyword evidence="6" id="KW-0012">Acyltransferase</keyword>
<evidence type="ECO:0000256" key="4">
    <source>
        <dbReference type="ARBA" id="ARBA00022679"/>
    </source>
</evidence>
<dbReference type="GO" id="GO:0009247">
    <property type="term" value="P:glycolipid biosynthetic process"/>
    <property type="evidence" value="ECO:0007669"/>
    <property type="project" value="UniProtKB-ARBA"/>
</dbReference>
<keyword evidence="4 7" id="KW-0808">Transferase</keyword>
<proteinExistence type="predicted"/>
<comment type="subcellular location">
    <subcellularLocation>
        <location evidence="1">Cell inner membrane</location>
    </subcellularLocation>
</comment>